<reference evidence="5" key="1">
    <citation type="journal article" date="2019" name="Int. J. Syst. Evol. Microbiol.">
        <title>The Global Catalogue of Microorganisms (GCM) 10K type strain sequencing project: providing services to taxonomists for standard genome sequencing and annotation.</title>
        <authorList>
            <consortium name="The Broad Institute Genomics Platform"/>
            <consortium name="The Broad Institute Genome Sequencing Center for Infectious Disease"/>
            <person name="Wu L."/>
            <person name="Ma J."/>
        </authorList>
    </citation>
    <scope>NUCLEOTIDE SEQUENCE [LARGE SCALE GENOMIC DNA]</scope>
    <source>
        <strain evidence="5">KCTC 52677</strain>
    </source>
</reference>
<dbReference type="Pfam" id="PF05378">
    <property type="entry name" value="Hydant_A_N"/>
    <property type="match status" value="1"/>
</dbReference>
<name>A0ABV7DAV9_9HYPH</name>
<sequence>MPDSKIIGIDIGGTFTDFVFYDAATGTIENWKNLTTPAEPIEGVLQGLSQVEDVAAVDKMRLGTTIATNALLTRRGAKVAYVTTAGFRDVPFIQRGDRRSHYDITWIKTKPLVKRADTHEIAERLSAKGEVVEPLDEAAVRELAGRIRADGTIEAIAVCTLFSYIDPRHEQRIRDILAEELPGMPISISYDVLPKWKEYDRASTTIADAYLKPIVSDSFNRMHKRLAAIGIGDKIGVIKSNGGESTLKGAADAPVQMTLSGPTGAVVATRVLSELTGIRNLVTFDMGGTSTDCSTVVDGMEHVTTSFEIEWGLPIQIPMIDIHTIGAGGGSIAWIDKGGMLRMGPQSAGAAPGPACYGRGGENATVTDANVVLGRINPDYFLGGKMKLDAAAAHRAVKTVADQLGLEVDAAAFAMVQIANNNMLGALRAVLLQRGLDPRDFTLVASGGAGPVHICDLMDISGIPQGIVPNYPGQFSAFGFIMTDARVDRHRTVQQTSKFFDGARATAAMTELVDGAIAELVSQGYRQKVEIYRSIEARYFGQNHELELSFPGNDFNDVTIADLWERFHEEHQNRFGFSIPGETIETVNIKVVAVAVSEKPQMRELERGEGAPVPSGSRKVRYEDGWHEVATYDRGGLRQGQTIAGPAIVEESASVTILRPKQTLSVDRLGNLIISA</sequence>
<dbReference type="InterPro" id="IPR008040">
    <property type="entry name" value="Hydant_A_N"/>
</dbReference>
<dbReference type="RefSeq" id="WP_257315826.1">
    <property type="nucleotide sequence ID" value="NZ_JANFDG010000015.1"/>
</dbReference>
<dbReference type="Pfam" id="PF01968">
    <property type="entry name" value="Hydantoinase_A"/>
    <property type="match status" value="1"/>
</dbReference>
<evidence type="ECO:0000259" key="3">
    <source>
        <dbReference type="Pfam" id="PF19278"/>
    </source>
</evidence>
<evidence type="ECO:0000313" key="4">
    <source>
        <dbReference type="EMBL" id="MFC3072071.1"/>
    </source>
</evidence>
<dbReference type="InterPro" id="IPR043129">
    <property type="entry name" value="ATPase_NBD"/>
</dbReference>
<dbReference type="InterPro" id="IPR045079">
    <property type="entry name" value="Oxoprolinase-like"/>
</dbReference>
<dbReference type="Pfam" id="PF19278">
    <property type="entry name" value="Hydant_A_C"/>
    <property type="match status" value="1"/>
</dbReference>
<protein>
    <submittedName>
        <fullName evidence="4">Hydantoinase/oxoprolinase family protein</fullName>
    </submittedName>
</protein>
<evidence type="ECO:0000259" key="2">
    <source>
        <dbReference type="Pfam" id="PF05378"/>
    </source>
</evidence>
<dbReference type="PANTHER" id="PTHR11365:SF23">
    <property type="entry name" value="HYPOTHETICAL 5-OXOPROLINASE (EUROFUNG)-RELATED"/>
    <property type="match status" value="1"/>
</dbReference>
<dbReference type="Proteomes" id="UP001595377">
    <property type="component" value="Unassembled WGS sequence"/>
</dbReference>
<dbReference type="PANTHER" id="PTHR11365">
    <property type="entry name" value="5-OXOPROLINASE RELATED"/>
    <property type="match status" value="1"/>
</dbReference>
<feature type="domain" description="Hydantoinase/oxoprolinase N-terminal" evidence="2">
    <location>
        <begin position="7"/>
        <end position="180"/>
    </location>
</feature>
<dbReference type="InterPro" id="IPR002821">
    <property type="entry name" value="Hydantoinase_A"/>
</dbReference>
<organism evidence="4 5">
    <name type="scientific">Shinella pollutisoli</name>
    <dbReference type="NCBI Taxonomy" id="2250594"/>
    <lineage>
        <taxon>Bacteria</taxon>
        <taxon>Pseudomonadati</taxon>
        <taxon>Pseudomonadota</taxon>
        <taxon>Alphaproteobacteria</taxon>
        <taxon>Hyphomicrobiales</taxon>
        <taxon>Rhizobiaceae</taxon>
        <taxon>Shinella</taxon>
    </lineage>
</organism>
<accession>A0ABV7DAV9</accession>
<dbReference type="SUPFAM" id="SSF53067">
    <property type="entry name" value="Actin-like ATPase domain"/>
    <property type="match status" value="1"/>
</dbReference>
<evidence type="ECO:0000313" key="5">
    <source>
        <dbReference type="Proteomes" id="UP001595377"/>
    </source>
</evidence>
<feature type="domain" description="Hydantoinase A/oxoprolinase" evidence="1">
    <location>
        <begin position="201"/>
        <end position="487"/>
    </location>
</feature>
<keyword evidence="5" id="KW-1185">Reference proteome</keyword>
<proteinExistence type="predicted"/>
<gene>
    <name evidence="4" type="ORF">ACFOHH_03020</name>
</gene>
<feature type="domain" description="Acetophenone carboxylase-like C-terminal" evidence="3">
    <location>
        <begin position="502"/>
        <end position="667"/>
    </location>
</feature>
<dbReference type="InterPro" id="IPR049517">
    <property type="entry name" value="ACX-like_C"/>
</dbReference>
<dbReference type="EMBL" id="JBHRSP010000003">
    <property type="protein sequence ID" value="MFC3072071.1"/>
    <property type="molecule type" value="Genomic_DNA"/>
</dbReference>
<evidence type="ECO:0000259" key="1">
    <source>
        <dbReference type="Pfam" id="PF01968"/>
    </source>
</evidence>
<comment type="caution">
    <text evidence="4">The sequence shown here is derived from an EMBL/GenBank/DDBJ whole genome shotgun (WGS) entry which is preliminary data.</text>
</comment>